<evidence type="ECO:0000313" key="4">
    <source>
        <dbReference type="Proteomes" id="UP000001625"/>
    </source>
</evidence>
<feature type="transmembrane region" description="Helical" evidence="1">
    <location>
        <begin position="9"/>
        <end position="27"/>
    </location>
</feature>
<dbReference type="RefSeq" id="WP_013030737.1">
    <property type="nucleotide sequence ID" value="NC_013959.1"/>
</dbReference>
<dbReference type="InterPro" id="IPR036873">
    <property type="entry name" value="Rhodanese-like_dom_sf"/>
</dbReference>
<dbReference type="Proteomes" id="UP000001625">
    <property type="component" value="Chromosome"/>
</dbReference>
<evidence type="ECO:0000313" key="3">
    <source>
        <dbReference type="EMBL" id="ADE12839.1"/>
    </source>
</evidence>
<dbReference type="InterPro" id="IPR050229">
    <property type="entry name" value="GlpE_sulfurtransferase"/>
</dbReference>
<dbReference type="HOGENOM" id="CLU_089574_1_5_4"/>
<organism evidence="3 4">
    <name type="scientific">Sideroxydans lithotrophicus (strain ES-1)</name>
    <dbReference type="NCBI Taxonomy" id="580332"/>
    <lineage>
        <taxon>Bacteria</taxon>
        <taxon>Pseudomonadati</taxon>
        <taxon>Pseudomonadota</taxon>
        <taxon>Betaproteobacteria</taxon>
        <taxon>Nitrosomonadales</taxon>
        <taxon>Gallionellaceae</taxon>
        <taxon>Sideroxydans</taxon>
    </lineage>
</organism>
<dbReference type="STRING" id="580332.Slit_2614"/>
<dbReference type="CDD" id="cd00158">
    <property type="entry name" value="RHOD"/>
    <property type="match status" value="1"/>
</dbReference>
<dbReference type="eggNOG" id="COG0607">
    <property type="taxonomic scope" value="Bacteria"/>
</dbReference>
<keyword evidence="1" id="KW-1133">Transmembrane helix</keyword>
<dbReference type="PANTHER" id="PTHR43031">
    <property type="entry name" value="FAD-DEPENDENT OXIDOREDUCTASE"/>
    <property type="match status" value="1"/>
</dbReference>
<evidence type="ECO:0000256" key="1">
    <source>
        <dbReference type="SAM" id="Phobius"/>
    </source>
</evidence>
<evidence type="ECO:0000259" key="2">
    <source>
        <dbReference type="PROSITE" id="PS50206"/>
    </source>
</evidence>
<dbReference type="Pfam" id="PF00581">
    <property type="entry name" value="Rhodanese"/>
    <property type="match status" value="1"/>
</dbReference>
<dbReference type="EMBL" id="CP001965">
    <property type="protein sequence ID" value="ADE12839.1"/>
    <property type="molecule type" value="Genomic_DNA"/>
</dbReference>
<feature type="domain" description="Rhodanese" evidence="2">
    <location>
        <begin position="47"/>
        <end position="137"/>
    </location>
</feature>
<keyword evidence="1" id="KW-0472">Membrane</keyword>
<dbReference type="PROSITE" id="PS50206">
    <property type="entry name" value="RHODANESE_3"/>
    <property type="match status" value="1"/>
</dbReference>
<proteinExistence type="predicted"/>
<dbReference type="SMART" id="SM00450">
    <property type="entry name" value="RHOD"/>
    <property type="match status" value="1"/>
</dbReference>
<protein>
    <submittedName>
        <fullName evidence="3">Rhodanese domain protein</fullName>
    </submittedName>
</protein>
<dbReference type="AlphaFoldDB" id="D5CNE2"/>
<dbReference type="InterPro" id="IPR001763">
    <property type="entry name" value="Rhodanese-like_dom"/>
</dbReference>
<keyword evidence="4" id="KW-1185">Reference proteome</keyword>
<accession>D5CNE2</accession>
<dbReference type="Gene3D" id="3.40.250.10">
    <property type="entry name" value="Rhodanese-like domain"/>
    <property type="match status" value="1"/>
</dbReference>
<name>D5CNE2_SIDLE</name>
<reference evidence="3 4" key="1">
    <citation type="submission" date="2010-03" db="EMBL/GenBank/DDBJ databases">
        <title>Complete sequence of Sideroxydans lithotrophicus ES-1.</title>
        <authorList>
            <consortium name="US DOE Joint Genome Institute"/>
            <person name="Lucas S."/>
            <person name="Copeland A."/>
            <person name="Lapidus A."/>
            <person name="Cheng J.-F."/>
            <person name="Bruce D."/>
            <person name="Goodwin L."/>
            <person name="Pitluck S."/>
            <person name="Munk A.C."/>
            <person name="Detter J.C."/>
            <person name="Han C."/>
            <person name="Tapia R."/>
            <person name="Larimer F."/>
            <person name="Land M."/>
            <person name="Hauser L."/>
            <person name="Kyrpides N."/>
            <person name="Ivanova N."/>
            <person name="Emerson D."/>
            <person name="Woyke T."/>
        </authorList>
    </citation>
    <scope>NUCLEOTIDE SEQUENCE [LARGE SCALE GENOMIC DNA]</scope>
    <source>
        <strain evidence="3 4">ES-1</strain>
    </source>
</reference>
<sequence length="137" mass="15273">MLQFLQNNIWMVLIALTSGAMLFWSFFGNRLRGIQEVNSIAATQLINHKNALVLDVREQSEYDAGHILNSKLIPVGKLLERIGELEKYRDRPIVAVCRSGQRSASACTLLGKQGFAQVYNLNGGVMAWQKAGLPLEK</sequence>
<keyword evidence="1" id="KW-0812">Transmembrane</keyword>
<gene>
    <name evidence="3" type="ordered locus">Slit_2614</name>
</gene>
<dbReference type="PANTHER" id="PTHR43031:SF18">
    <property type="entry name" value="RHODANESE-RELATED SULFURTRANSFERASES"/>
    <property type="match status" value="1"/>
</dbReference>
<dbReference type="SUPFAM" id="SSF52821">
    <property type="entry name" value="Rhodanese/Cell cycle control phosphatase"/>
    <property type="match status" value="1"/>
</dbReference>
<dbReference type="KEGG" id="slt:Slit_2614"/>